<evidence type="ECO:0000313" key="2">
    <source>
        <dbReference type="Proteomes" id="UP000501690"/>
    </source>
</evidence>
<proteinExistence type="predicted"/>
<name>A0A4D6MVC7_VIGUN</name>
<reference evidence="1 2" key="1">
    <citation type="submission" date="2019-04" db="EMBL/GenBank/DDBJ databases">
        <title>An improved genome assembly and genetic linkage map for asparagus bean, Vigna unguiculata ssp. sesquipedialis.</title>
        <authorList>
            <person name="Xia Q."/>
            <person name="Zhang R."/>
            <person name="Dong Y."/>
        </authorList>
    </citation>
    <scope>NUCLEOTIDE SEQUENCE [LARGE SCALE GENOMIC DNA]</scope>
    <source>
        <tissue evidence="1">Leaf</tissue>
    </source>
</reference>
<dbReference type="Proteomes" id="UP000501690">
    <property type="component" value="Linkage Group LG8"/>
</dbReference>
<keyword evidence="2" id="KW-1185">Reference proteome</keyword>
<organism evidence="1 2">
    <name type="scientific">Vigna unguiculata</name>
    <name type="common">Cowpea</name>
    <dbReference type="NCBI Taxonomy" id="3917"/>
    <lineage>
        <taxon>Eukaryota</taxon>
        <taxon>Viridiplantae</taxon>
        <taxon>Streptophyta</taxon>
        <taxon>Embryophyta</taxon>
        <taxon>Tracheophyta</taxon>
        <taxon>Spermatophyta</taxon>
        <taxon>Magnoliopsida</taxon>
        <taxon>eudicotyledons</taxon>
        <taxon>Gunneridae</taxon>
        <taxon>Pentapetalae</taxon>
        <taxon>rosids</taxon>
        <taxon>fabids</taxon>
        <taxon>Fabales</taxon>
        <taxon>Fabaceae</taxon>
        <taxon>Papilionoideae</taxon>
        <taxon>50 kb inversion clade</taxon>
        <taxon>NPAAA clade</taxon>
        <taxon>indigoferoid/millettioid clade</taxon>
        <taxon>Phaseoleae</taxon>
        <taxon>Vigna</taxon>
    </lineage>
</organism>
<dbReference type="AlphaFoldDB" id="A0A4D6MVC7"/>
<sequence length="160" mass="18479">MNTASGNLPEEFEVLIDKTYMFKVECNNDYNSKFDQSFRVKKVCMDEKVIESFSDFEVKSLITNEISSNTIAENTASGNLPEEFEVLIDKTYMFKVECNNDYNSKFDQSFRVKKVCMDEKVIESFSDFEVKSLITNEISSNTIAEDLLIKFIEESNDVIL</sequence>
<dbReference type="EMBL" id="CP039352">
    <property type="protein sequence ID" value="QCE03857.1"/>
    <property type="molecule type" value="Genomic_DNA"/>
</dbReference>
<evidence type="ECO:0000313" key="1">
    <source>
        <dbReference type="EMBL" id="QCE03857.1"/>
    </source>
</evidence>
<gene>
    <name evidence="1" type="ORF">DEO72_LG8g1886</name>
</gene>
<evidence type="ECO:0008006" key="3">
    <source>
        <dbReference type="Google" id="ProtNLM"/>
    </source>
</evidence>
<protein>
    <recommendedName>
        <fullName evidence="3">Nucleic acid-binding</fullName>
    </recommendedName>
</protein>
<accession>A0A4D6MVC7</accession>